<protein>
    <submittedName>
        <fullName evidence="2">Uncharacterized protein</fullName>
    </submittedName>
</protein>
<feature type="compositionally biased region" description="Acidic residues" evidence="1">
    <location>
        <begin position="76"/>
        <end position="85"/>
    </location>
</feature>
<name>A0AAU9P200_9ASTR</name>
<evidence type="ECO:0000313" key="3">
    <source>
        <dbReference type="Proteomes" id="UP001157418"/>
    </source>
</evidence>
<evidence type="ECO:0000313" key="2">
    <source>
        <dbReference type="EMBL" id="CAH1444121.1"/>
    </source>
</evidence>
<gene>
    <name evidence="2" type="ORF">LVIROSA_LOCUS29984</name>
</gene>
<accession>A0AAU9P200</accession>
<keyword evidence="3" id="KW-1185">Reference proteome</keyword>
<dbReference type="EMBL" id="CAKMRJ010005523">
    <property type="protein sequence ID" value="CAH1444121.1"/>
    <property type="molecule type" value="Genomic_DNA"/>
</dbReference>
<sequence>MSLQDVSCGKICVLTKRKIRINEEVAVKFNKNILKVGISEVDFEWSPFPSCNWSMDDYDGHDRSGDLENSEKNEDSNSEDEDEGILETIISSGWKPTNGGLPEDDLEEGEFRHGEFTGDVVMEAKDVRREPSP</sequence>
<feature type="region of interest" description="Disordered" evidence="1">
    <location>
        <begin position="54"/>
        <end position="133"/>
    </location>
</feature>
<dbReference type="Proteomes" id="UP001157418">
    <property type="component" value="Unassembled WGS sequence"/>
</dbReference>
<organism evidence="2 3">
    <name type="scientific">Lactuca virosa</name>
    <dbReference type="NCBI Taxonomy" id="75947"/>
    <lineage>
        <taxon>Eukaryota</taxon>
        <taxon>Viridiplantae</taxon>
        <taxon>Streptophyta</taxon>
        <taxon>Embryophyta</taxon>
        <taxon>Tracheophyta</taxon>
        <taxon>Spermatophyta</taxon>
        <taxon>Magnoliopsida</taxon>
        <taxon>eudicotyledons</taxon>
        <taxon>Gunneridae</taxon>
        <taxon>Pentapetalae</taxon>
        <taxon>asterids</taxon>
        <taxon>campanulids</taxon>
        <taxon>Asterales</taxon>
        <taxon>Asteraceae</taxon>
        <taxon>Cichorioideae</taxon>
        <taxon>Cichorieae</taxon>
        <taxon>Lactucinae</taxon>
        <taxon>Lactuca</taxon>
    </lineage>
</organism>
<feature type="compositionally biased region" description="Basic and acidic residues" evidence="1">
    <location>
        <begin position="58"/>
        <end position="75"/>
    </location>
</feature>
<feature type="compositionally biased region" description="Basic and acidic residues" evidence="1">
    <location>
        <begin position="109"/>
        <end position="133"/>
    </location>
</feature>
<reference evidence="2 3" key="1">
    <citation type="submission" date="2022-01" db="EMBL/GenBank/DDBJ databases">
        <authorList>
            <person name="Xiong W."/>
            <person name="Schranz E."/>
        </authorList>
    </citation>
    <scope>NUCLEOTIDE SEQUENCE [LARGE SCALE GENOMIC DNA]</scope>
</reference>
<dbReference type="AlphaFoldDB" id="A0AAU9P200"/>
<comment type="caution">
    <text evidence="2">The sequence shown here is derived from an EMBL/GenBank/DDBJ whole genome shotgun (WGS) entry which is preliminary data.</text>
</comment>
<proteinExistence type="predicted"/>
<evidence type="ECO:0000256" key="1">
    <source>
        <dbReference type="SAM" id="MobiDB-lite"/>
    </source>
</evidence>